<name>A0AAE3JZW3_9BACT</name>
<dbReference type="SUPFAM" id="SSF53474">
    <property type="entry name" value="alpha/beta-Hydrolases"/>
    <property type="match status" value="1"/>
</dbReference>
<evidence type="ECO:0000259" key="1">
    <source>
        <dbReference type="Pfam" id="PF00561"/>
    </source>
</evidence>
<dbReference type="InterPro" id="IPR000073">
    <property type="entry name" value="AB_hydrolase_1"/>
</dbReference>
<dbReference type="PANTHER" id="PTHR43358:SF4">
    <property type="entry name" value="ALPHA_BETA HYDROLASE FOLD-1 DOMAIN-CONTAINING PROTEIN"/>
    <property type="match status" value="1"/>
</dbReference>
<keyword evidence="2" id="KW-0378">Hydrolase</keyword>
<reference evidence="2 3" key="1">
    <citation type="submission" date="2022-03" db="EMBL/GenBank/DDBJ databases">
        <title>Metagenome-assembled genomes from swine fecal metagenomes.</title>
        <authorList>
            <person name="Holman D.B."/>
            <person name="Kommadath A."/>
        </authorList>
    </citation>
    <scope>NUCLEOTIDE SEQUENCE [LARGE SCALE GENOMIC DNA]</scope>
    <source>
        <strain evidence="2">SUG147</strain>
    </source>
</reference>
<dbReference type="Proteomes" id="UP001139365">
    <property type="component" value="Unassembled WGS sequence"/>
</dbReference>
<sequence>MKILITVLSAILITAAVIFAAFVAVSAKIFGKGKPYDTERAMKRRPELLERVRAGRKALEKYNPEEVFITSYDGLKLCAHIYSRGEYGGRVVLCMHGYNSGAVNDFAGAVDFFTDNGFTVILADQRAHGKSEGRRITFGTKERFDCRSWCEYIVGRYGSDVKILLDGISMGAATVTCAADREVGLPENVKAVIADCGYSSPHEIIADVAKKNYHIPEFPVLPLLRLAARLDAGFDIDEISSVRSAANTGIPIFFAHGTADDFVPYEMGVKISSSCSSDHVLFSVPGAGHGQSFLVDRDGYERECLGFIGKYLK</sequence>
<organism evidence="2 3">
    <name type="scientific">Candidatus Colimorpha enterica</name>
    <dbReference type="NCBI Taxonomy" id="3083063"/>
    <lineage>
        <taxon>Bacteria</taxon>
        <taxon>Pseudomonadati</taxon>
        <taxon>Bacteroidota</taxon>
        <taxon>Bacteroidia</taxon>
        <taxon>Bacteroidales</taxon>
        <taxon>Candidatus Colimorpha</taxon>
    </lineage>
</organism>
<gene>
    <name evidence="2" type="ORF">MR241_03405</name>
</gene>
<evidence type="ECO:0000313" key="3">
    <source>
        <dbReference type="Proteomes" id="UP001139365"/>
    </source>
</evidence>
<dbReference type="PANTHER" id="PTHR43358">
    <property type="entry name" value="ALPHA/BETA-HYDROLASE"/>
    <property type="match status" value="1"/>
</dbReference>
<dbReference type="InterPro" id="IPR029058">
    <property type="entry name" value="AB_hydrolase_fold"/>
</dbReference>
<dbReference type="Gene3D" id="3.40.50.1820">
    <property type="entry name" value="alpha/beta hydrolase"/>
    <property type="match status" value="1"/>
</dbReference>
<dbReference type="AlphaFoldDB" id="A0AAE3JZW3"/>
<protein>
    <submittedName>
        <fullName evidence="2">Alpha/beta hydrolase</fullName>
    </submittedName>
</protein>
<feature type="domain" description="AB hydrolase-1" evidence="1">
    <location>
        <begin position="91"/>
        <end position="205"/>
    </location>
</feature>
<dbReference type="InterPro" id="IPR052920">
    <property type="entry name" value="DNA-binding_regulatory"/>
</dbReference>
<evidence type="ECO:0000313" key="2">
    <source>
        <dbReference type="EMBL" id="MCI5755325.1"/>
    </source>
</evidence>
<comment type="caution">
    <text evidence="2">The sequence shown here is derived from an EMBL/GenBank/DDBJ whole genome shotgun (WGS) entry which is preliminary data.</text>
</comment>
<dbReference type="EMBL" id="JALEMU010000055">
    <property type="protein sequence ID" value="MCI5755325.1"/>
    <property type="molecule type" value="Genomic_DNA"/>
</dbReference>
<proteinExistence type="predicted"/>
<dbReference type="GO" id="GO:0016787">
    <property type="term" value="F:hydrolase activity"/>
    <property type="evidence" value="ECO:0007669"/>
    <property type="project" value="UniProtKB-KW"/>
</dbReference>
<accession>A0AAE3JZW3</accession>
<dbReference type="Pfam" id="PF00561">
    <property type="entry name" value="Abhydrolase_1"/>
    <property type="match status" value="1"/>
</dbReference>